<dbReference type="InterPro" id="IPR000515">
    <property type="entry name" value="MetI-like"/>
</dbReference>
<keyword evidence="4 7" id="KW-0812">Transmembrane</keyword>
<dbReference type="CDD" id="cd06261">
    <property type="entry name" value="TM_PBP2"/>
    <property type="match status" value="1"/>
</dbReference>
<reference evidence="10 11" key="1">
    <citation type="submission" date="2020-08" db="EMBL/GenBank/DDBJ databases">
        <title>Functional genomics of gut bacteria from endangered species of beetles.</title>
        <authorList>
            <person name="Carlos-Shanley C."/>
        </authorList>
    </citation>
    <scope>NUCLEOTIDE SEQUENCE [LARGE SCALE GENOMIC DNA]</scope>
    <source>
        <strain evidence="10 11">S00245</strain>
    </source>
</reference>
<dbReference type="EMBL" id="JACHLR010000008">
    <property type="protein sequence ID" value="MBB4858925.1"/>
    <property type="molecule type" value="Genomic_DNA"/>
</dbReference>
<evidence type="ECO:0000256" key="4">
    <source>
        <dbReference type="ARBA" id="ARBA00022692"/>
    </source>
</evidence>
<feature type="transmembrane region" description="Helical" evidence="7">
    <location>
        <begin position="52"/>
        <end position="70"/>
    </location>
</feature>
<evidence type="ECO:0000313" key="10">
    <source>
        <dbReference type="EMBL" id="MBB4858925.1"/>
    </source>
</evidence>
<evidence type="ECO:0000256" key="5">
    <source>
        <dbReference type="ARBA" id="ARBA00022989"/>
    </source>
</evidence>
<evidence type="ECO:0000256" key="1">
    <source>
        <dbReference type="ARBA" id="ARBA00004651"/>
    </source>
</evidence>
<accession>A0A7W7K9Z2</accession>
<dbReference type="Gene3D" id="1.10.3720.10">
    <property type="entry name" value="MetI-like"/>
    <property type="match status" value="1"/>
</dbReference>
<dbReference type="GO" id="GO:0005886">
    <property type="term" value="C:plasma membrane"/>
    <property type="evidence" value="ECO:0007669"/>
    <property type="project" value="UniProtKB-SubCell"/>
</dbReference>
<keyword evidence="3" id="KW-1003">Cell membrane</keyword>
<name>A0A7W7K9Z2_9SPHN</name>
<comment type="similarity">
    <text evidence="7">Belongs to the binding-protein-dependent transport system permease family.</text>
</comment>
<evidence type="ECO:0000256" key="7">
    <source>
        <dbReference type="RuleBase" id="RU363032"/>
    </source>
</evidence>
<dbReference type="RefSeq" id="WP_221419959.1">
    <property type="nucleotide sequence ID" value="NZ_JACHLR010000008.1"/>
</dbReference>
<organism evidence="10 11">
    <name type="scientific">Novosphingobium chloroacetimidivorans</name>
    <dbReference type="NCBI Taxonomy" id="1428314"/>
    <lineage>
        <taxon>Bacteria</taxon>
        <taxon>Pseudomonadati</taxon>
        <taxon>Pseudomonadota</taxon>
        <taxon>Alphaproteobacteria</taxon>
        <taxon>Sphingomonadales</taxon>
        <taxon>Sphingomonadaceae</taxon>
        <taxon>Novosphingobium</taxon>
    </lineage>
</organism>
<keyword evidence="2 7" id="KW-0813">Transport</keyword>
<evidence type="ECO:0000256" key="2">
    <source>
        <dbReference type="ARBA" id="ARBA00022448"/>
    </source>
</evidence>
<evidence type="ECO:0000256" key="6">
    <source>
        <dbReference type="ARBA" id="ARBA00023136"/>
    </source>
</evidence>
<sequence length="301" mass="33055">MASTAELLHPPFPKHPGPLPGLGYHRPRPVLETMPTVPPLQRGKYRLGLPRAWTYGWLLGPAMLLAYWAVGSTSGFIDSRILPAPWVAVTTGIDLLQDGRLHHNVLVSALRAAQGLFFGATLGVAVAFLSGLSLVGGYLFDSVIQLKRAIPTLALIPFFILWFGVGETMKVTMIGVFVFLPIYVHTHNALRGIDLRFVELAETMRISYLEYLRHVVLPGALPGIMLGLRFGVMAAWVSLVVVEQINTTSGIGYMINLARNYAQSDVMLVGLLLYAVLGLASDFAVRLVERKVLSWRRTLGQ</sequence>
<feature type="region of interest" description="Disordered" evidence="8">
    <location>
        <begin position="1"/>
        <end position="20"/>
    </location>
</feature>
<dbReference type="PANTHER" id="PTHR30151">
    <property type="entry name" value="ALKANE SULFONATE ABC TRANSPORTER-RELATED, MEMBRANE SUBUNIT"/>
    <property type="match status" value="1"/>
</dbReference>
<gene>
    <name evidence="10" type="ORF">HNO88_002251</name>
</gene>
<feature type="transmembrane region" description="Helical" evidence="7">
    <location>
        <begin position="171"/>
        <end position="190"/>
    </location>
</feature>
<keyword evidence="5 7" id="KW-1133">Transmembrane helix</keyword>
<feature type="compositionally biased region" description="Pro residues" evidence="8">
    <location>
        <begin position="10"/>
        <end position="19"/>
    </location>
</feature>
<dbReference type="PANTHER" id="PTHR30151:SF38">
    <property type="entry name" value="ALIPHATIC SULFONATES TRANSPORT PERMEASE PROTEIN SSUC-RELATED"/>
    <property type="match status" value="1"/>
</dbReference>
<feature type="transmembrane region" description="Helical" evidence="7">
    <location>
        <begin position="211"/>
        <end position="237"/>
    </location>
</feature>
<dbReference type="Pfam" id="PF00528">
    <property type="entry name" value="BPD_transp_1"/>
    <property type="match status" value="1"/>
</dbReference>
<dbReference type="GO" id="GO:0055085">
    <property type="term" value="P:transmembrane transport"/>
    <property type="evidence" value="ECO:0007669"/>
    <property type="project" value="InterPro"/>
</dbReference>
<dbReference type="AlphaFoldDB" id="A0A7W7K9Z2"/>
<keyword evidence="6 7" id="KW-0472">Membrane</keyword>
<protein>
    <submittedName>
        <fullName evidence="10">Sulfonate transport system permease protein</fullName>
    </submittedName>
</protein>
<comment type="subcellular location">
    <subcellularLocation>
        <location evidence="1 7">Cell membrane</location>
        <topology evidence="1 7">Multi-pass membrane protein</topology>
    </subcellularLocation>
</comment>
<evidence type="ECO:0000259" key="9">
    <source>
        <dbReference type="PROSITE" id="PS50928"/>
    </source>
</evidence>
<feature type="transmembrane region" description="Helical" evidence="7">
    <location>
        <begin position="266"/>
        <end position="288"/>
    </location>
</feature>
<dbReference type="SUPFAM" id="SSF161098">
    <property type="entry name" value="MetI-like"/>
    <property type="match status" value="1"/>
</dbReference>
<feature type="transmembrane region" description="Helical" evidence="7">
    <location>
        <begin position="149"/>
        <end position="165"/>
    </location>
</feature>
<proteinExistence type="inferred from homology"/>
<feature type="transmembrane region" description="Helical" evidence="7">
    <location>
        <begin position="116"/>
        <end position="140"/>
    </location>
</feature>
<evidence type="ECO:0000256" key="8">
    <source>
        <dbReference type="SAM" id="MobiDB-lite"/>
    </source>
</evidence>
<keyword evidence="11" id="KW-1185">Reference proteome</keyword>
<evidence type="ECO:0000256" key="3">
    <source>
        <dbReference type="ARBA" id="ARBA00022475"/>
    </source>
</evidence>
<evidence type="ECO:0000313" key="11">
    <source>
        <dbReference type="Proteomes" id="UP000555448"/>
    </source>
</evidence>
<dbReference type="InterPro" id="IPR035906">
    <property type="entry name" value="MetI-like_sf"/>
</dbReference>
<feature type="domain" description="ABC transmembrane type-1" evidence="9">
    <location>
        <begin position="101"/>
        <end position="285"/>
    </location>
</feature>
<comment type="caution">
    <text evidence="10">The sequence shown here is derived from an EMBL/GenBank/DDBJ whole genome shotgun (WGS) entry which is preliminary data.</text>
</comment>
<dbReference type="PROSITE" id="PS50928">
    <property type="entry name" value="ABC_TM1"/>
    <property type="match status" value="1"/>
</dbReference>
<dbReference type="Proteomes" id="UP000555448">
    <property type="component" value="Unassembled WGS sequence"/>
</dbReference>